<keyword evidence="5 8" id="KW-0289">Folate biosynthesis</keyword>
<comment type="catalytic activity">
    <reaction evidence="2 8">
        <text>7,8-dihydroneopterin = 6-hydroxymethyl-7,8-dihydropterin + glycolaldehyde</text>
        <dbReference type="Rhea" id="RHEA:10540"/>
        <dbReference type="ChEBI" id="CHEBI:17001"/>
        <dbReference type="ChEBI" id="CHEBI:17071"/>
        <dbReference type="ChEBI" id="CHEBI:44841"/>
        <dbReference type="EC" id="4.1.2.25"/>
    </reaction>
</comment>
<evidence type="ECO:0000313" key="11">
    <source>
        <dbReference type="Proteomes" id="UP000035057"/>
    </source>
</evidence>
<dbReference type="EMBL" id="ANIE01000009">
    <property type="protein sequence ID" value="KEF30312.1"/>
    <property type="molecule type" value="Genomic_DNA"/>
</dbReference>
<dbReference type="GO" id="GO:0004150">
    <property type="term" value="F:dihydroneopterin aldolase activity"/>
    <property type="evidence" value="ECO:0007669"/>
    <property type="project" value="UniProtKB-UniRule"/>
</dbReference>
<evidence type="ECO:0000256" key="6">
    <source>
        <dbReference type="ARBA" id="ARBA00023235"/>
    </source>
</evidence>
<organism evidence="10 11">
    <name type="scientific">Marinobacter nitratireducens</name>
    <dbReference type="NCBI Taxonomy" id="1137280"/>
    <lineage>
        <taxon>Bacteria</taxon>
        <taxon>Pseudomonadati</taxon>
        <taxon>Pseudomonadota</taxon>
        <taxon>Gammaproteobacteria</taxon>
        <taxon>Pseudomonadales</taxon>
        <taxon>Marinobacteraceae</taxon>
        <taxon>Marinobacter</taxon>
    </lineage>
</organism>
<dbReference type="InterPro" id="IPR006157">
    <property type="entry name" value="FolB_dom"/>
</dbReference>
<evidence type="ECO:0000256" key="7">
    <source>
        <dbReference type="ARBA" id="ARBA00023239"/>
    </source>
</evidence>
<dbReference type="InterPro" id="IPR006156">
    <property type="entry name" value="Dihydroneopterin_aldolase"/>
</dbReference>
<evidence type="ECO:0000256" key="4">
    <source>
        <dbReference type="ARBA" id="ARBA00005708"/>
    </source>
</evidence>
<reference evidence="10 11" key="1">
    <citation type="submission" date="2012-12" db="EMBL/GenBank/DDBJ databases">
        <title>Genome assembly of Marinobacter sp. AK21.</title>
        <authorList>
            <person name="Khatri I."/>
            <person name="Kumar R."/>
            <person name="Vaidya B."/>
            <person name="Subramanian S."/>
            <person name="Pinnaka A."/>
        </authorList>
    </citation>
    <scope>NUCLEOTIDE SEQUENCE [LARGE SCALE GENOMIC DNA]</scope>
    <source>
        <strain evidence="10 11">AK21</strain>
    </source>
</reference>
<evidence type="ECO:0000313" key="10">
    <source>
        <dbReference type="EMBL" id="KEF30312.1"/>
    </source>
</evidence>
<keyword evidence="11" id="KW-1185">Reference proteome</keyword>
<dbReference type="FunFam" id="3.30.1130.10:FF:000002">
    <property type="entry name" value="7,8-dihydroneopterin aldolase"/>
    <property type="match status" value="1"/>
</dbReference>
<evidence type="ECO:0000256" key="5">
    <source>
        <dbReference type="ARBA" id="ARBA00022909"/>
    </source>
</evidence>
<gene>
    <name evidence="10" type="ORF">D777_03488</name>
</gene>
<dbReference type="STRING" id="1137280.D777_03488"/>
<feature type="domain" description="Dihydroneopterin aldolase/epimerase" evidence="9">
    <location>
        <begin position="43"/>
        <end position="153"/>
    </location>
</feature>
<dbReference type="NCBIfam" id="TIGR00526">
    <property type="entry name" value="folB_dom"/>
    <property type="match status" value="1"/>
</dbReference>
<comment type="function">
    <text evidence="8">Catalyzes the conversion of 7,8-dihydroneopterin to 6-hydroxymethyl-7,8-dihydropterin.</text>
</comment>
<keyword evidence="7 8" id="KW-0456">Lyase</keyword>
<comment type="catalytic activity">
    <reaction evidence="1">
        <text>7,8-dihydroneopterin = 7,8-dihydromonapterin</text>
        <dbReference type="Rhea" id="RHEA:45328"/>
        <dbReference type="ChEBI" id="CHEBI:17001"/>
        <dbReference type="ChEBI" id="CHEBI:71175"/>
        <dbReference type="EC" id="5.1.99.8"/>
    </reaction>
</comment>
<dbReference type="PANTHER" id="PTHR42844">
    <property type="entry name" value="DIHYDRONEOPTERIN ALDOLASE 1-RELATED"/>
    <property type="match status" value="1"/>
</dbReference>
<dbReference type="InterPro" id="IPR043133">
    <property type="entry name" value="GTP-CH-I_C/QueF"/>
</dbReference>
<dbReference type="EC" id="4.1.2.25" evidence="8"/>
<comment type="caution">
    <text evidence="10">The sequence shown here is derived from an EMBL/GenBank/DDBJ whole genome shotgun (WGS) entry which is preliminary data.</text>
</comment>
<accession>A0A072MZ80</accession>
<dbReference type="SUPFAM" id="SSF55620">
    <property type="entry name" value="Tetrahydrobiopterin biosynthesis enzymes-like"/>
    <property type="match status" value="1"/>
</dbReference>
<comment type="pathway">
    <text evidence="3 8">Cofactor biosynthesis; tetrahydrofolate biosynthesis; 2-amino-4-hydroxy-6-hydroxymethyl-7,8-dihydropteridine diphosphate from 7,8-dihydroneopterin triphosphate: step 3/4.</text>
</comment>
<dbReference type="NCBIfam" id="TIGR00525">
    <property type="entry name" value="folB"/>
    <property type="match status" value="1"/>
</dbReference>
<dbReference type="PANTHER" id="PTHR42844:SF1">
    <property type="entry name" value="DIHYDRONEOPTERIN ALDOLASE 1-RELATED"/>
    <property type="match status" value="1"/>
</dbReference>
<dbReference type="PATRIC" id="fig|1137280.3.peg.3306"/>
<dbReference type="SMART" id="SM00905">
    <property type="entry name" value="FolB"/>
    <property type="match status" value="1"/>
</dbReference>
<dbReference type="GO" id="GO:0005737">
    <property type="term" value="C:cytoplasm"/>
    <property type="evidence" value="ECO:0007669"/>
    <property type="project" value="TreeGrafter"/>
</dbReference>
<dbReference type="Gene3D" id="3.30.1130.10">
    <property type="match status" value="1"/>
</dbReference>
<evidence type="ECO:0000256" key="3">
    <source>
        <dbReference type="ARBA" id="ARBA00005013"/>
    </source>
</evidence>
<dbReference type="AlphaFoldDB" id="A0A072MZ80"/>
<evidence type="ECO:0000259" key="9">
    <source>
        <dbReference type="SMART" id="SM00905"/>
    </source>
</evidence>
<name>A0A072MZ80_9GAMM</name>
<protein>
    <recommendedName>
        <fullName evidence="8">7,8-dihydroneopterin aldolase</fullName>
        <ecNumber evidence="8">4.1.2.25</ecNumber>
    </recommendedName>
</protein>
<dbReference type="GO" id="GO:0046654">
    <property type="term" value="P:tetrahydrofolate biosynthetic process"/>
    <property type="evidence" value="ECO:0007669"/>
    <property type="project" value="UniProtKB-UniRule"/>
</dbReference>
<dbReference type="Proteomes" id="UP000035057">
    <property type="component" value="Unassembled WGS sequence"/>
</dbReference>
<keyword evidence="6" id="KW-0413">Isomerase</keyword>
<evidence type="ECO:0000256" key="1">
    <source>
        <dbReference type="ARBA" id="ARBA00000693"/>
    </source>
</evidence>
<evidence type="ECO:0000256" key="8">
    <source>
        <dbReference type="RuleBase" id="RU362079"/>
    </source>
</evidence>
<sequence>MDYVRKCQPRNHWPALFVHYPLVVRYSISKEFNALEFSLTDSVLIEGLEVETVVGVYDWERTIDQRLVVDLEMAWDNRIPGRSDNVADALDYAAVSEQVNVCLKQLQPQLLERGAEVLAAELQDVFGISWLRLTLRKPGAVPTAQSVGVRIERGVR</sequence>
<dbReference type="GO" id="GO:0016853">
    <property type="term" value="F:isomerase activity"/>
    <property type="evidence" value="ECO:0007669"/>
    <property type="project" value="UniProtKB-KW"/>
</dbReference>
<evidence type="ECO:0000256" key="2">
    <source>
        <dbReference type="ARBA" id="ARBA00001353"/>
    </source>
</evidence>
<dbReference type="GO" id="GO:0046656">
    <property type="term" value="P:folic acid biosynthetic process"/>
    <property type="evidence" value="ECO:0007669"/>
    <property type="project" value="UniProtKB-UniRule"/>
</dbReference>
<dbReference type="UniPathway" id="UPA00077">
    <property type="reaction ID" value="UER00154"/>
</dbReference>
<proteinExistence type="inferred from homology"/>
<dbReference type="Pfam" id="PF02152">
    <property type="entry name" value="FolB"/>
    <property type="match status" value="1"/>
</dbReference>
<comment type="similarity">
    <text evidence="4 8">Belongs to the DHNA family.</text>
</comment>